<feature type="transmembrane region" description="Helical" evidence="5">
    <location>
        <begin position="145"/>
        <end position="167"/>
    </location>
</feature>
<feature type="transmembrane region" description="Helical" evidence="5">
    <location>
        <begin position="300"/>
        <end position="325"/>
    </location>
</feature>
<keyword evidence="2 5" id="KW-0812">Transmembrane</keyword>
<dbReference type="PROSITE" id="PS50928">
    <property type="entry name" value="ABC_TM1"/>
    <property type="match status" value="1"/>
</dbReference>
<keyword evidence="4 5" id="KW-0472">Membrane</keyword>
<dbReference type="RefSeq" id="WP_210206506.1">
    <property type="nucleotide sequence ID" value="NZ_JAHBRY010000003.1"/>
</dbReference>
<evidence type="ECO:0000256" key="4">
    <source>
        <dbReference type="ARBA" id="ARBA00023136"/>
    </source>
</evidence>
<evidence type="ECO:0000313" key="8">
    <source>
        <dbReference type="Proteomes" id="UP000248021"/>
    </source>
</evidence>
<organism evidence="7 8">
    <name type="scientific">Chelatococcus asaccharovorans</name>
    <dbReference type="NCBI Taxonomy" id="28210"/>
    <lineage>
        <taxon>Bacteria</taxon>
        <taxon>Pseudomonadati</taxon>
        <taxon>Pseudomonadota</taxon>
        <taxon>Alphaproteobacteria</taxon>
        <taxon>Hyphomicrobiales</taxon>
        <taxon>Chelatococcaceae</taxon>
        <taxon>Chelatococcus</taxon>
    </lineage>
</organism>
<feature type="transmembrane region" description="Helical" evidence="5">
    <location>
        <begin position="195"/>
        <end position="216"/>
    </location>
</feature>
<accession>A0A2V3TZW9</accession>
<dbReference type="CDD" id="cd06261">
    <property type="entry name" value="TM_PBP2"/>
    <property type="match status" value="1"/>
</dbReference>
<comment type="similarity">
    <text evidence="5">Belongs to the binding-protein-dependent transport system permease family.</text>
</comment>
<feature type="domain" description="ABC transmembrane type-1" evidence="6">
    <location>
        <begin position="106"/>
        <end position="322"/>
    </location>
</feature>
<name>A0A2V3TZW9_9HYPH</name>
<comment type="subcellular location">
    <subcellularLocation>
        <location evidence="1 5">Cell membrane</location>
        <topology evidence="1 5">Multi-pass membrane protein</topology>
    </subcellularLocation>
</comment>
<evidence type="ECO:0000256" key="3">
    <source>
        <dbReference type="ARBA" id="ARBA00022989"/>
    </source>
</evidence>
<dbReference type="AlphaFoldDB" id="A0A2V3TZW9"/>
<sequence>MPLRLIVRRLVMVLAVVWAAGTINFFIPRIAPKNPIAEKLTQMAGTSGVDPTKIKEMAEAFNVKFGLDKPLWQQYLTYLHDVFTLDFGQSITQYPVRVSTLIGGAMPWTIGLMATTTLIAFLLGTLLGAAAAWRRDSRILQVLSPLMMVFSAIPFYLIGLVLIYFFAAKLGWFPLSGGYGIISIPDWSWEFAVEVLYHSILPALSIIIASIGTWAIGMRGMMVTVEGEDYMTFAEAKGLRPGRLFLRYGMRNAVLPQITALALYFGQIVTGAVLVEIVFAYPGVGTLLLDSIKLYDFPTIYGIVFILTLTVALSMLVVDLIYPLLDPRVRVEA</sequence>
<gene>
    <name evidence="7" type="ORF">C7450_11045</name>
</gene>
<dbReference type="Proteomes" id="UP000248021">
    <property type="component" value="Unassembled WGS sequence"/>
</dbReference>
<evidence type="ECO:0000256" key="2">
    <source>
        <dbReference type="ARBA" id="ARBA00022692"/>
    </source>
</evidence>
<evidence type="ECO:0000313" key="7">
    <source>
        <dbReference type="EMBL" id="PXW55108.1"/>
    </source>
</evidence>
<dbReference type="Pfam" id="PF00528">
    <property type="entry name" value="BPD_transp_1"/>
    <property type="match status" value="1"/>
</dbReference>
<dbReference type="Gene3D" id="1.10.3720.10">
    <property type="entry name" value="MetI-like"/>
    <property type="match status" value="1"/>
</dbReference>
<dbReference type="GO" id="GO:0005886">
    <property type="term" value="C:plasma membrane"/>
    <property type="evidence" value="ECO:0007669"/>
    <property type="project" value="UniProtKB-SubCell"/>
</dbReference>
<dbReference type="GO" id="GO:0055085">
    <property type="term" value="P:transmembrane transport"/>
    <property type="evidence" value="ECO:0007669"/>
    <property type="project" value="InterPro"/>
</dbReference>
<evidence type="ECO:0000259" key="6">
    <source>
        <dbReference type="PROSITE" id="PS50928"/>
    </source>
</evidence>
<dbReference type="EMBL" id="QJJK01000010">
    <property type="protein sequence ID" value="PXW55108.1"/>
    <property type="molecule type" value="Genomic_DNA"/>
</dbReference>
<keyword evidence="8" id="KW-1185">Reference proteome</keyword>
<proteinExistence type="inferred from homology"/>
<dbReference type="PANTHER" id="PTHR43376">
    <property type="entry name" value="OLIGOPEPTIDE TRANSPORT SYSTEM PERMEASE PROTEIN"/>
    <property type="match status" value="1"/>
</dbReference>
<evidence type="ECO:0000256" key="5">
    <source>
        <dbReference type="RuleBase" id="RU363032"/>
    </source>
</evidence>
<dbReference type="SUPFAM" id="SSF161098">
    <property type="entry name" value="MetI-like"/>
    <property type="match status" value="1"/>
</dbReference>
<comment type="caution">
    <text evidence="7">The sequence shown here is derived from an EMBL/GenBank/DDBJ whole genome shotgun (WGS) entry which is preliminary data.</text>
</comment>
<feature type="transmembrane region" description="Helical" evidence="5">
    <location>
        <begin position="253"/>
        <end position="280"/>
    </location>
</feature>
<reference evidence="7 8" key="1">
    <citation type="submission" date="2018-05" db="EMBL/GenBank/DDBJ databases">
        <title>Genomic Encyclopedia of Type Strains, Phase IV (KMG-IV): sequencing the most valuable type-strain genomes for metagenomic binning, comparative biology and taxonomic classification.</title>
        <authorList>
            <person name="Goeker M."/>
        </authorList>
    </citation>
    <scope>NUCLEOTIDE SEQUENCE [LARGE SCALE GENOMIC DNA]</scope>
    <source>
        <strain evidence="7 8">DSM 6462</strain>
    </source>
</reference>
<dbReference type="InterPro" id="IPR035906">
    <property type="entry name" value="MetI-like_sf"/>
</dbReference>
<dbReference type="PANTHER" id="PTHR43376:SF1">
    <property type="entry name" value="OLIGOPEPTIDE TRANSPORT SYSTEM PERMEASE PROTEIN"/>
    <property type="match status" value="1"/>
</dbReference>
<keyword evidence="5" id="KW-0813">Transport</keyword>
<dbReference type="InterPro" id="IPR000515">
    <property type="entry name" value="MetI-like"/>
</dbReference>
<feature type="transmembrane region" description="Helical" evidence="5">
    <location>
        <begin position="7"/>
        <end position="27"/>
    </location>
</feature>
<keyword evidence="3 5" id="KW-1133">Transmembrane helix</keyword>
<feature type="transmembrane region" description="Helical" evidence="5">
    <location>
        <begin position="108"/>
        <end position="133"/>
    </location>
</feature>
<evidence type="ECO:0000256" key="1">
    <source>
        <dbReference type="ARBA" id="ARBA00004651"/>
    </source>
</evidence>
<protein>
    <submittedName>
        <fullName evidence="7">Peptide/nickel transport system permease protein</fullName>
    </submittedName>
</protein>